<dbReference type="SUPFAM" id="SSF51445">
    <property type="entry name" value="(Trans)glycosidases"/>
    <property type="match status" value="1"/>
</dbReference>
<reference evidence="7 8" key="1">
    <citation type="submission" date="2018-07" db="EMBL/GenBank/DDBJ databases">
        <title>Genomic Encyclopedia of Type Strains, Phase III (KMG-III): the genomes of soil and plant-associated and newly described type strains.</title>
        <authorList>
            <person name="Whitman W."/>
        </authorList>
    </citation>
    <scope>NUCLEOTIDE SEQUENCE [LARGE SCALE GENOMIC DNA]</scope>
    <source>
        <strain evidence="7 8">CECT 7506</strain>
    </source>
</reference>
<accession>A0A368W083</accession>
<evidence type="ECO:0000256" key="5">
    <source>
        <dbReference type="SAM" id="MobiDB-lite"/>
    </source>
</evidence>
<evidence type="ECO:0000256" key="4">
    <source>
        <dbReference type="RuleBase" id="RU361192"/>
    </source>
</evidence>
<dbReference type="InterPro" id="IPR017853">
    <property type="entry name" value="GH"/>
</dbReference>
<keyword evidence="2 4" id="KW-0378">Hydrolase</keyword>
<evidence type="ECO:0000256" key="2">
    <source>
        <dbReference type="ARBA" id="ARBA00022801"/>
    </source>
</evidence>
<dbReference type="Gene3D" id="2.60.120.260">
    <property type="entry name" value="Galactose-binding domain-like"/>
    <property type="match status" value="2"/>
</dbReference>
<feature type="domain" description="SLH" evidence="6">
    <location>
        <begin position="1089"/>
        <end position="1144"/>
    </location>
</feature>
<dbReference type="GO" id="GO:0015926">
    <property type="term" value="F:glucosidase activity"/>
    <property type="evidence" value="ECO:0007669"/>
    <property type="project" value="InterPro"/>
</dbReference>
<feature type="compositionally biased region" description="Low complexity" evidence="5">
    <location>
        <begin position="764"/>
        <end position="780"/>
    </location>
</feature>
<dbReference type="InterPro" id="IPR001119">
    <property type="entry name" value="SLH_dom"/>
</dbReference>
<feature type="signal peptide" evidence="4">
    <location>
        <begin position="1"/>
        <end position="33"/>
    </location>
</feature>
<gene>
    <name evidence="7" type="ORF">DFP97_108233</name>
</gene>
<dbReference type="EC" id="3.2.1.89" evidence="4"/>
<evidence type="ECO:0000259" key="6">
    <source>
        <dbReference type="PROSITE" id="PS51272"/>
    </source>
</evidence>
<dbReference type="GO" id="GO:0031218">
    <property type="term" value="F:arabinogalactan endo-1,4-beta-galactosidase activity"/>
    <property type="evidence" value="ECO:0007669"/>
    <property type="project" value="UniProtKB-EC"/>
</dbReference>
<comment type="caution">
    <text evidence="7">The sequence shown here is derived from an EMBL/GenBank/DDBJ whole genome shotgun (WGS) entry which is preliminary data.</text>
</comment>
<evidence type="ECO:0000313" key="7">
    <source>
        <dbReference type="EMBL" id="RCW47609.1"/>
    </source>
</evidence>
<dbReference type="Proteomes" id="UP000252415">
    <property type="component" value="Unassembled WGS sequence"/>
</dbReference>
<dbReference type="Gene3D" id="3.20.20.80">
    <property type="entry name" value="Glycosidases"/>
    <property type="match status" value="1"/>
</dbReference>
<dbReference type="Pfam" id="PF07745">
    <property type="entry name" value="Glyco_hydro_53"/>
    <property type="match status" value="1"/>
</dbReference>
<dbReference type="PANTHER" id="PTHR34983:SF2">
    <property type="entry name" value="ENDO-BETA-1,4-GALACTANASE"/>
    <property type="match status" value="1"/>
</dbReference>
<proteinExistence type="inferred from homology"/>
<feature type="domain" description="SLH" evidence="6">
    <location>
        <begin position="1023"/>
        <end position="1086"/>
    </location>
</feature>
<feature type="domain" description="SLH" evidence="6">
    <location>
        <begin position="964"/>
        <end position="1022"/>
    </location>
</feature>
<evidence type="ECO:0000313" key="8">
    <source>
        <dbReference type="Proteomes" id="UP000252415"/>
    </source>
</evidence>
<dbReference type="EMBL" id="QPJD01000008">
    <property type="protein sequence ID" value="RCW47609.1"/>
    <property type="molecule type" value="Genomic_DNA"/>
</dbReference>
<dbReference type="RefSeq" id="WP_181873531.1">
    <property type="nucleotide sequence ID" value="NZ_QPJD01000008.1"/>
</dbReference>
<organism evidence="7 8">
    <name type="scientific">Paenibacillus prosopidis</name>
    <dbReference type="NCBI Taxonomy" id="630520"/>
    <lineage>
        <taxon>Bacteria</taxon>
        <taxon>Bacillati</taxon>
        <taxon>Bacillota</taxon>
        <taxon>Bacilli</taxon>
        <taxon>Bacillales</taxon>
        <taxon>Paenibacillaceae</taxon>
        <taxon>Paenibacillus</taxon>
    </lineage>
</organism>
<feature type="region of interest" description="Disordered" evidence="5">
    <location>
        <begin position="763"/>
        <end position="782"/>
    </location>
</feature>
<dbReference type="GO" id="GO:0045490">
    <property type="term" value="P:pectin catabolic process"/>
    <property type="evidence" value="ECO:0007669"/>
    <property type="project" value="TreeGrafter"/>
</dbReference>
<protein>
    <recommendedName>
        <fullName evidence="4">Arabinogalactan endo-beta-1,4-galactanase</fullName>
        <ecNumber evidence="4">3.2.1.89</ecNumber>
    </recommendedName>
</protein>
<feature type="chain" id="PRO_5016484228" description="Arabinogalactan endo-beta-1,4-galactanase" evidence="4">
    <location>
        <begin position="34"/>
        <end position="1144"/>
    </location>
</feature>
<dbReference type="Pfam" id="PF07532">
    <property type="entry name" value="Big_4"/>
    <property type="match status" value="1"/>
</dbReference>
<comment type="similarity">
    <text evidence="1 4">Belongs to the glycosyl hydrolase 53 family.</text>
</comment>
<keyword evidence="3 4" id="KW-0326">Glycosidase</keyword>
<comment type="catalytic activity">
    <reaction evidence="4">
        <text>The enzyme specifically hydrolyzes (1-&gt;4)-beta-D-galactosidic linkages in type I arabinogalactans.</text>
        <dbReference type="EC" id="3.2.1.89"/>
    </reaction>
</comment>
<evidence type="ECO:0000256" key="3">
    <source>
        <dbReference type="ARBA" id="ARBA00023295"/>
    </source>
</evidence>
<dbReference type="PROSITE" id="PS51272">
    <property type="entry name" value="SLH"/>
    <property type="match status" value="3"/>
</dbReference>
<dbReference type="InterPro" id="IPR011683">
    <property type="entry name" value="Glyco_hydro_53"/>
</dbReference>
<keyword evidence="8" id="KW-1185">Reference proteome</keyword>
<keyword evidence="4" id="KW-0732">Signal</keyword>
<sequence length="1144" mass="125110">MIVLARKWMITLMVFSIALTTMFAAGVYEEASAAVVNPNLIKNSGFESGNLTNWSVSGTENAVVIKNVEADAHSGSHAINYWFKTPYAFKLKQTITGLENGTYELKAWASGGGGDTKLKLFVEGFDGETRSTDAVNTGWNKWIQYSVTDIEVTGGHVTIGFDVEAPGDVWGYFDDFELVKVSSNEEPSEPEEFIKGVDISTLQAIEAKGIKYYDGGVEKDLLTILKDHGVNYVRLRVWNNPVEAEGFNDKAHLIALAERVKAAGMKLLVDFHYSDFWADPGKQVKPKAWEDLAFTDLKQAVYDYTKEVMNELKAVSAYPDMVQIGNEINNGMMHPEGSVSNFVQLAELLKEGVKAVRDTTPVNHTTKIVIHLAEGGDNRKFQSFFDEVENHDVDYDVIGMSYYPYWHGTFQQLKTNMDDMAARYGKQIVVAETAYPFTLDNGDQQGNIAGADQVRITGFTATPENQKLVTETVMNTVAHVEGGKGLGVFYWEPAWLPGVGWKVGEGNGWENQAMFDFEGNALNSLDAFKFTPGSIPELSPILVYALPGITIAKGGTPTMPSKANVLYNEGSIFQTNVVWDNITEEQLNTPGTFTVNGTVVGLSQKATIEITVLANPNMVKNPGFENGDLTDWTVTGTTAAGKIHESTGNSHSGSHAFNYWYGSPYAYQLKQTITGLEAGTYVLKAWSSGGGGDTRLKLFAENTGGTTLSKDMVNTGYNVWKQYAIENIQVNDGQLTIGFDVEAPKDIWGYFDDIELVQVAKAPTDTGNSSNSGSTNESGGVIVTPDQISKTEDGIRTVELPANTSEVILPSGIYDQLKNEPLKFDTGNLSIEIPSELFKELQSKLPNVEKSTITLKLLPLEEAKTKEILSQSGENRGNTQVKVAGQVYDFKLSIKNEAGNETVLSQFSKSITIRLKPDSTINSQNAGIYYIADDGRLEYVGGKWINGELVAQIEHFSLYAVLEVTKQYDDVAAGYWAHDIIAQLAGKQIVQGTTAATFEPRNSISRAEFAALLVRALKLKGQTENIFNDVPAGAWYADEVSAAYGAGIVKGRSASLFDPKAPITRQEMAIMLMKAYSIKTGATAAPGEAVPFVDADKIDEWAISSIQSAHKLGLIQGREQNRFAPDVYMTRAEAAQAINRLLMI</sequence>
<name>A0A368W083_9BACL</name>
<dbReference type="InterPro" id="IPR011081">
    <property type="entry name" value="Big_4"/>
</dbReference>
<evidence type="ECO:0000256" key="1">
    <source>
        <dbReference type="ARBA" id="ARBA00010687"/>
    </source>
</evidence>
<dbReference type="PANTHER" id="PTHR34983">
    <property type="entry name" value="ARABINOGALACTAN ENDO-BETA-1,4-GALACTANASE A"/>
    <property type="match status" value="1"/>
</dbReference>
<dbReference type="Pfam" id="PF00395">
    <property type="entry name" value="SLH"/>
    <property type="match status" value="3"/>
</dbReference>
<dbReference type="AlphaFoldDB" id="A0A368W083"/>